<dbReference type="InterPro" id="IPR026286">
    <property type="entry name" value="MaiA/AMDase"/>
</dbReference>
<reference evidence="1" key="1">
    <citation type="journal article" date="2020" name="mSystems">
        <title>Genome- and Community-Level Interaction Insights into Carbon Utilization and Element Cycling Functions of Hydrothermarchaeota in Hydrothermal Sediment.</title>
        <authorList>
            <person name="Zhou Z."/>
            <person name="Liu Y."/>
            <person name="Xu W."/>
            <person name="Pan J."/>
            <person name="Luo Z.H."/>
            <person name="Li M."/>
        </authorList>
    </citation>
    <scope>NUCLEOTIDE SEQUENCE [LARGE SCALE GENOMIC DNA]</scope>
    <source>
        <strain evidence="1">SpSt-1056</strain>
    </source>
</reference>
<dbReference type="Pfam" id="PF17645">
    <property type="entry name" value="Amdase"/>
    <property type="match status" value="1"/>
</dbReference>
<evidence type="ECO:0000313" key="1">
    <source>
        <dbReference type="EMBL" id="HHK68661.1"/>
    </source>
</evidence>
<accession>A0A7C5LCV6</accession>
<dbReference type="PIRSF" id="PIRSF015736">
    <property type="entry name" value="MI"/>
    <property type="match status" value="1"/>
</dbReference>
<dbReference type="EMBL" id="DRWN01000048">
    <property type="protein sequence ID" value="HHK68661.1"/>
    <property type="molecule type" value="Genomic_DNA"/>
</dbReference>
<protein>
    <submittedName>
        <fullName evidence="1">Maleate cis-trans isomerase</fullName>
    </submittedName>
</protein>
<dbReference type="AlphaFoldDB" id="A0A7C5LCV6"/>
<dbReference type="Gene3D" id="3.40.50.12500">
    <property type="match status" value="1"/>
</dbReference>
<sequence>MMYRVGVIVPSSNTTVEYEFNRVLQGVATVHAARVFLERVEVSELMKLEDEAVREARKLATAAVNVIAFACTSGSFVGGRDQFTRIEQEIKNATGLECVATSGAVLRALKHLGAKRICLVTPYTADITSLEAAFLLHYGFEVVSSYHASVVGNREIGMIKDEEVVDWVGRTRYGEADAVFISCTNLRTFNAIRQIEEKTGKPAVSSNSSTLWNTLKVLGCGVERPELGRLFSL</sequence>
<dbReference type="GO" id="GO:0016853">
    <property type="term" value="F:isomerase activity"/>
    <property type="evidence" value="ECO:0007669"/>
    <property type="project" value="UniProtKB-KW"/>
</dbReference>
<organism evidence="1">
    <name type="scientific">Caldiarchaeum subterraneum</name>
    <dbReference type="NCBI Taxonomy" id="311458"/>
    <lineage>
        <taxon>Archaea</taxon>
        <taxon>Nitrososphaerota</taxon>
        <taxon>Candidatus Caldarchaeales</taxon>
        <taxon>Candidatus Caldarchaeaceae</taxon>
        <taxon>Candidatus Caldarchaeum</taxon>
    </lineage>
</organism>
<name>A0A7C5LCV6_CALS0</name>
<dbReference type="PANTHER" id="PTHR40267:SF1">
    <property type="entry name" value="BLR3294 PROTEIN"/>
    <property type="match status" value="1"/>
</dbReference>
<proteinExistence type="predicted"/>
<dbReference type="InterPro" id="IPR053714">
    <property type="entry name" value="Iso_Racemase_Enz_sf"/>
</dbReference>
<gene>
    <name evidence="1" type="ORF">ENM11_05865</name>
</gene>
<comment type="caution">
    <text evidence="1">The sequence shown here is derived from an EMBL/GenBank/DDBJ whole genome shotgun (WGS) entry which is preliminary data.</text>
</comment>
<keyword evidence="1" id="KW-0413">Isomerase</keyword>
<dbReference type="PANTHER" id="PTHR40267">
    <property type="entry name" value="BLR3294 PROTEIN"/>
    <property type="match status" value="1"/>
</dbReference>